<dbReference type="Gene3D" id="3.30.60.10">
    <property type="entry name" value="Endochitinase-like"/>
    <property type="match status" value="1"/>
</dbReference>
<keyword evidence="6 12" id="KW-0147">Chitin-binding</keyword>
<dbReference type="SMART" id="SM00270">
    <property type="entry name" value="ChtBD1"/>
    <property type="match status" value="2"/>
</dbReference>
<evidence type="ECO:0000256" key="12">
    <source>
        <dbReference type="PROSITE-ProRule" id="PRU00261"/>
    </source>
</evidence>
<dbReference type="PROSITE" id="PS00026">
    <property type="entry name" value="CHIT_BIND_I_1"/>
    <property type="match status" value="1"/>
</dbReference>
<dbReference type="InterPro" id="IPR018371">
    <property type="entry name" value="Chitin-binding_1_CS"/>
</dbReference>
<name>A0A428QE72_9HYPO</name>
<dbReference type="InterPro" id="IPR050314">
    <property type="entry name" value="Glycosyl_Hydrlase_18"/>
</dbReference>
<dbReference type="OrthoDB" id="73875at2759"/>
<evidence type="ECO:0000313" key="19">
    <source>
        <dbReference type="Proteomes" id="UP000288168"/>
    </source>
</evidence>
<keyword evidence="7 13" id="KW-0378">Hydrolase</keyword>
<feature type="region of interest" description="Disordered" evidence="14">
    <location>
        <begin position="1406"/>
        <end position="1427"/>
    </location>
</feature>
<feature type="region of interest" description="Disordered" evidence="14">
    <location>
        <begin position="1641"/>
        <end position="1661"/>
    </location>
</feature>
<keyword evidence="5" id="KW-0964">Secreted</keyword>
<dbReference type="Gene3D" id="3.20.20.80">
    <property type="entry name" value="Glycosidases"/>
    <property type="match status" value="1"/>
</dbReference>
<dbReference type="CDD" id="cd00035">
    <property type="entry name" value="ChtBD1"/>
    <property type="match status" value="1"/>
</dbReference>
<sequence length="1764" mass="196371">MGLKTLLLSLLAIQAVPGLGHPHHSHKHIHKHHHLHEAHLNVRDGGGQLVCPPIPDKLTTGADLIAKVRYTDRDTCSATLEARSILTTRADDPVIVADPNDPYSCSEEKPCSNGACCSKTGVCNYGPEACGTNGKSPNDKCWSNCDAHAECGRYAKTPGQKCPLNVCCSRYGFCGMTKDYCKVTDKKEESCQSNCAQPGSGGSGGNVQKRVIGYYEAWNWKKKCIGMSMEDIPVDGLTHIYYSFAYIQPKTYKIVPMQDEKDGSLTTETFTQFTALKRKNPSLRAVVALGGWTFNDNHTIWQPVFSDLASTSAKRATFVSELVKFMDRYGFDGVDIDWEYPGAGDRGGQPDDGENLTKLFKDIRAGFDKMSGKHKEISFTAPTSYWYMRHFDLTASAKAVDYINVMSYDLHGIWDADNPIGSQVLAHTNLTEIDLALDLFWRNKVDPAKINMGIGFYGRSFQLADPSCHKPGCLFLGGAKPGPCTDNSGTLSYFEIMDIIEKYDLTPYWDETDAVKYVTWGGDQWVSYDDKDTIKQKIEFANALGLGGLLIWAIDLDNTRLDALAAVLAPKSFNAHKDRSKKTPWVDLGTGHCTVNDCGTTGCKSGWIEVDQSLCDRLAGKKTSVCCPFASAPDPEKCTWRGNGVLCNGQCHEGEVALASSQHAGGGDVCTDGRKFLCCEAEAQVPDCRWTGCNEKCDSSIEKELTWKNGNCKGKDEKKFCCNKEQEWRNCKWHGKPGNCFDNHCDTGWQVALTTSHGGEGHDCGWASKRHRTYCCDPPKGESPFLPVPLEYLFPDPPNEEEAESDYQLKVDNTWGGAEDLPFAESPEHSAFGFIIMTSPDELQTTLDKRDGSHWEVFDCHDSVSQEEQTVRMVCTDRSENSNCDKIYLGHGAPGTIVEMPEGCGPGRYAVVKELLPSKNQSLPQHLYKRGIEETEPVFDLTFDYDFRRVPRDLGDTQIRIDYSNENTYWNTIVDKAADSKKRSLKRSVKRSLKDVGGSHKRWLEEEWREDLHEGALSRGDLHKRWFGETALDWLKAIFTGVTNKMELKHSYKEDFILSIIDQDFTCPNVDGKLEVYAEMSVEADVNYGFTLIGKLGGSYGIDISDSYLYYRTGGNVDSKFVIDAAVTAHFDTGDVLMFSADTFGAAFTVPGIVTIGPNFKLYGQLEGKATLGVNFETKVKLAEWDVYQTFPVVNKDWEPDVFDPSARSAKQTLEPEFGYGVSVSGHLSAHVKPTITFGIDWNEKFTSLDSCAVNLVADGHVTFHAEAKAGSSGNSFCYGIDVGADLYATLEAPKMFSWALPKSPFMIMPAQDVTIFPSGPKEACTTSGSTKKRRRDANFSQGRVNTTSELSKRATRYGPLVPRIEGLVCPGDVDVGDIPGCAACSGGDDTLQKRAETCWLDPYRSRGQSCPSDGDESSSLQRRADKKVRWKDHTDTSIFLPLPSYPSCGVAPSSVIRWFGYPPEKGRECKVALEKYTKKDIEPSEYETEHIYEAQYLARFFKWLVDGDLPVGYDNPNHEWIDEVLFGLGGSTRTYKSSHWTLSNDNMWNELSICMGHDREPGRLALAHKDVNGRKGTFFGGKAPDPRNEQQNAETRRAHRNTAGVFYYMRRPEIWSRFVETSHAIEQIFDDFDDDFKWGRHNDPMTGGEPDRPTDRVDGQPTPGLRDLYCYWLDMTLAEIEATAAAWLTAVTANFKADFGDSPDGKKWLANVLTSKGYISESKLKFPQASIRHGRPNRANPDIWTQSNYQGLWNPELGDAGPF</sequence>
<dbReference type="InterPro" id="IPR017853">
    <property type="entry name" value="GH"/>
</dbReference>
<comment type="similarity">
    <text evidence="3">Belongs to the glycosyl hydrolase 18 family. Chitinase class V subfamily.</text>
</comment>
<feature type="signal peptide" evidence="15">
    <location>
        <begin position="1"/>
        <end position="20"/>
    </location>
</feature>
<gene>
    <name evidence="18" type="ORF">CEP54_005117</name>
</gene>
<evidence type="ECO:0000256" key="10">
    <source>
        <dbReference type="ARBA" id="ARBA00023295"/>
    </source>
</evidence>
<dbReference type="Proteomes" id="UP000288168">
    <property type="component" value="Unassembled WGS sequence"/>
</dbReference>
<keyword evidence="11" id="KW-0624">Polysaccharide degradation</keyword>
<evidence type="ECO:0000256" key="4">
    <source>
        <dbReference type="ARBA" id="ARBA00012729"/>
    </source>
</evidence>
<dbReference type="GO" id="GO:0008061">
    <property type="term" value="F:chitin binding"/>
    <property type="evidence" value="ECO:0007669"/>
    <property type="project" value="UniProtKB-UniRule"/>
</dbReference>
<keyword evidence="12" id="KW-1015">Disulfide bond</keyword>
<feature type="region of interest" description="Disordered" evidence="14">
    <location>
        <begin position="1578"/>
        <end position="1597"/>
    </location>
</feature>
<feature type="chain" id="PRO_5019236830" description="chitinase" evidence="15">
    <location>
        <begin position="21"/>
        <end position="1764"/>
    </location>
</feature>
<dbReference type="EC" id="3.2.1.14" evidence="4"/>
<accession>A0A428QE72</accession>
<evidence type="ECO:0000256" key="13">
    <source>
        <dbReference type="RuleBase" id="RU000489"/>
    </source>
</evidence>
<dbReference type="InterPro" id="IPR036861">
    <property type="entry name" value="Endochitinase-like_sf"/>
</dbReference>
<dbReference type="InterPro" id="IPR001002">
    <property type="entry name" value="Chitin-bd_1"/>
</dbReference>
<dbReference type="SMART" id="SM00636">
    <property type="entry name" value="Glyco_18"/>
    <property type="match status" value="1"/>
</dbReference>
<dbReference type="SUPFAM" id="SSF54556">
    <property type="entry name" value="Chitinase insertion domain"/>
    <property type="match status" value="1"/>
</dbReference>
<dbReference type="InterPro" id="IPR011583">
    <property type="entry name" value="Chitinase_II/V-like_cat"/>
</dbReference>
<dbReference type="GO" id="GO:0000272">
    <property type="term" value="P:polysaccharide catabolic process"/>
    <property type="evidence" value="ECO:0007669"/>
    <property type="project" value="UniProtKB-KW"/>
</dbReference>
<dbReference type="PANTHER" id="PTHR11177">
    <property type="entry name" value="CHITINASE"/>
    <property type="match status" value="1"/>
</dbReference>
<evidence type="ECO:0000313" key="18">
    <source>
        <dbReference type="EMBL" id="RSL63519.1"/>
    </source>
</evidence>
<evidence type="ECO:0000256" key="6">
    <source>
        <dbReference type="ARBA" id="ARBA00022669"/>
    </source>
</evidence>
<comment type="caution">
    <text evidence="12">Lacks conserved residue(s) required for the propagation of feature annotation.</text>
</comment>
<evidence type="ECO:0000256" key="3">
    <source>
        <dbReference type="ARBA" id="ARBA00008682"/>
    </source>
</evidence>
<comment type="catalytic activity">
    <reaction evidence="1">
        <text>Random endo-hydrolysis of N-acetyl-beta-D-glucosaminide (1-&gt;4)-beta-linkages in chitin and chitodextrins.</text>
        <dbReference type="EC" id="3.2.1.14"/>
    </reaction>
</comment>
<keyword evidence="15" id="KW-0732">Signal</keyword>
<evidence type="ECO:0000256" key="5">
    <source>
        <dbReference type="ARBA" id="ARBA00022525"/>
    </source>
</evidence>
<feature type="compositionally biased region" description="Basic and acidic residues" evidence="14">
    <location>
        <begin position="1641"/>
        <end position="1659"/>
    </location>
</feature>
<dbReference type="GO" id="GO:0008843">
    <property type="term" value="F:endochitinase activity"/>
    <property type="evidence" value="ECO:0007669"/>
    <property type="project" value="UniProtKB-EC"/>
</dbReference>
<organism evidence="18 19">
    <name type="scientific">Fusarium duplospermum</name>
    <dbReference type="NCBI Taxonomy" id="1325734"/>
    <lineage>
        <taxon>Eukaryota</taxon>
        <taxon>Fungi</taxon>
        <taxon>Dikarya</taxon>
        <taxon>Ascomycota</taxon>
        <taxon>Pezizomycotina</taxon>
        <taxon>Sordariomycetes</taxon>
        <taxon>Hypocreomycetidae</taxon>
        <taxon>Hypocreales</taxon>
        <taxon>Nectriaceae</taxon>
        <taxon>Fusarium</taxon>
        <taxon>Fusarium solani species complex</taxon>
    </lineage>
</organism>
<feature type="disulfide bond" evidence="12">
    <location>
        <begin position="167"/>
        <end position="181"/>
    </location>
</feature>
<evidence type="ECO:0000259" key="16">
    <source>
        <dbReference type="PROSITE" id="PS50941"/>
    </source>
</evidence>
<dbReference type="InterPro" id="IPR001223">
    <property type="entry name" value="Glyco_hydro18_cat"/>
</dbReference>
<dbReference type="EMBL" id="NKCI01000038">
    <property type="protein sequence ID" value="RSL63519.1"/>
    <property type="molecule type" value="Genomic_DNA"/>
</dbReference>
<evidence type="ECO:0000256" key="9">
    <source>
        <dbReference type="ARBA" id="ARBA00023277"/>
    </source>
</evidence>
<dbReference type="Gene3D" id="3.10.50.10">
    <property type="match status" value="1"/>
</dbReference>
<evidence type="ECO:0000256" key="15">
    <source>
        <dbReference type="SAM" id="SignalP"/>
    </source>
</evidence>
<feature type="compositionally biased region" description="Polar residues" evidence="14">
    <location>
        <begin position="1407"/>
        <end position="1422"/>
    </location>
</feature>
<dbReference type="PROSITE" id="PS50941">
    <property type="entry name" value="CHIT_BIND_I_2"/>
    <property type="match status" value="1"/>
</dbReference>
<evidence type="ECO:0000256" key="7">
    <source>
        <dbReference type="ARBA" id="ARBA00022801"/>
    </source>
</evidence>
<dbReference type="InterPro" id="IPR029070">
    <property type="entry name" value="Chitinase_insertion_sf"/>
</dbReference>
<feature type="disulfide bond" evidence="12">
    <location>
        <begin position="162"/>
        <end position="174"/>
    </location>
</feature>
<proteinExistence type="inferred from homology"/>
<dbReference type="Pfam" id="PF00187">
    <property type="entry name" value="Chitin_bind_1"/>
    <property type="match status" value="1"/>
</dbReference>
<dbReference type="SUPFAM" id="SSF51445">
    <property type="entry name" value="(Trans)glycosidases"/>
    <property type="match status" value="1"/>
</dbReference>
<keyword evidence="10 13" id="KW-0326">Glycosidase</keyword>
<protein>
    <recommendedName>
        <fullName evidence="4">chitinase</fullName>
        <ecNumber evidence="4">3.2.1.14</ecNumber>
    </recommendedName>
</protein>
<feature type="compositionally biased region" description="Polar residues" evidence="14">
    <location>
        <begin position="1339"/>
        <end position="1350"/>
    </location>
</feature>
<dbReference type="PANTHER" id="PTHR11177:SF397">
    <property type="entry name" value="CHITINASE"/>
    <property type="match status" value="1"/>
</dbReference>
<reference evidence="18 19" key="1">
    <citation type="submission" date="2017-06" db="EMBL/GenBank/DDBJ databases">
        <title>Comparative genomic analysis of Ambrosia Fusariam Clade fungi.</title>
        <authorList>
            <person name="Stajich J.E."/>
            <person name="Carrillo J."/>
            <person name="Kijimoto T."/>
            <person name="Eskalen A."/>
            <person name="O'Donnell K."/>
            <person name="Kasson M."/>
        </authorList>
    </citation>
    <scope>NUCLEOTIDE SEQUENCE [LARGE SCALE GENOMIC DNA]</scope>
    <source>
        <strain evidence="18 19">NRRL62584</strain>
    </source>
</reference>
<keyword evidence="9" id="KW-0119">Carbohydrate metabolism</keyword>
<evidence type="ECO:0000256" key="14">
    <source>
        <dbReference type="SAM" id="MobiDB-lite"/>
    </source>
</evidence>
<feature type="domain" description="GH18" evidence="17">
    <location>
        <begin position="209"/>
        <end position="571"/>
    </location>
</feature>
<dbReference type="PROSITE" id="PS01095">
    <property type="entry name" value="GH18_1"/>
    <property type="match status" value="1"/>
</dbReference>
<evidence type="ECO:0000256" key="8">
    <source>
        <dbReference type="ARBA" id="ARBA00023024"/>
    </source>
</evidence>
<evidence type="ECO:0000256" key="1">
    <source>
        <dbReference type="ARBA" id="ARBA00000822"/>
    </source>
</evidence>
<feature type="domain" description="Chitin-binding type-1" evidence="16">
    <location>
        <begin position="148"/>
        <end position="197"/>
    </location>
</feature>
<comment type="subcellular location">
    <subcellularLocation>
        <location evidence="2">Secreted</location>
    </subcellularLocation>
</comment>
<dbReference type="PROSITE" id="PS51910">
    <property type="entry name" value="GH18_2"/>
    <property type="match status" value="1"/>
</dbReference>
<dbReference type="SUPFAM" id="SSF57016">
    <property type="entry name" value="Plant lectins/antimicrobial peptides"/>
    <property type="match status" value="1"/>
</dbReference>
<keyword evidence="8" id="KW-0146">Chitin degradation</keyword>
<comment type="caution">
    <text evidence="18">The sequence shown here is derived from an EMBL/GenBank/DDBJ whole genome shotgun (WGS) entry which is preliminary data.</text>
</comment>
<feature type="region of interest" description="Disordered" evidence="14">
    <location>
        <begin position="1320"/>
        <end position="1353"/>
    </location>
</feature>
<evidence type="ECO:0000259" key="17">
    <source>
        <dbReference type="PROSITE" id="PS51910"/>
    </source>
</evidence>
<evidence type="ECO:0000256" key="2">
    <source>
        <dbReference type="ARBA" id="ARBA00004613"/>
    </source>
</evidence>
<feature type="disulfide bond" evidence="12">
    <location>
        <begin position="191"/>
        <end position="195"/>
    </location>
</feature>
<dbReference type="GO" id="GO:0006032">
    <property type="term" value="P:chitin catabolic process"/>
    <property type="evidence" value="ECO:0007669"/>
    <property type="project" value="UniProtKB-KW"/>
</dbReference>
<dbReference type="Pfam" id="PF00704">
    <property type="entry name" value="Glyco_hydro_18"/>
    <property type="match status" value="1"/>
</dbReference>
<dbReference type="InterPro" id="IPR001579">
    <property type="entry name" value="Glyco_hydro_18_chit_AS"/>
</dbReference>
<evidence type="ECO:0000256" key="11">
    <source>
        <dbReference type="ARBA" id="ARBA00023326"/>
    </source>
</evidence>
<keyword evidence="19" id="KW-1185">Reference proteome</keyword>
<dbReference type="STRING" id="1325734.A0A428QE72"/>
<dbReference type="GO" id="GO:0005576">
    <property type="term" value="C:extracellular region"/>
    <property type="evidence" value="ECO:0007669"/>
    <property type="project" value="UniProtKB-SubCell"/>
</dbReference>